<dbReference type="AlphaFoldDB" id="A0A5B7KNX4"/>
<gene>
    <name evidence="1" type="ORF">E2C01_102319</name>
</gene>
<evidence type="ECO:0000313" key="1">
    <source>
        <dbReference type="EMBL" id="MPD06505.1"/>
    </source>
</evidence>
<dbReference type="Proteomes" id="UP000324222">
    <property type="component" value="Unassembled WGS sequence"/>
</dbReference>
<sequence length="69" mass="7815">MSIKWSNGTQISRQKCVPVLKGLIQVSSRCGKCGTNCDPFSTMTCFHIHSGDYLVILYSFRNLCGRLKW</sequence>
<organism evidence="1 2">
    <name type="scientific">Portunus trituberculatus</name>
    <name type="common">Swimming crab</name>
    <name type="synonym">Neptunus trituberculatus</name>
    <dbReference type="NCBI Taxonomy" id="210409"/>
    <lineage>
        <taxon>Eukaryota</taxon>
        <taxon>Metazoa</taxon>
        <taxon>Ecdysozoa</taxon>
        <taxon>Arthropoda</taxon>
        <taxon>Crustacea</taxon>
        <taxon>Multicrustacea</taxon>
        <taxon>Malacostraca</taxon>
        <taxon>Eumalacostraca</taxon>
        <taxon>Eucarida</taxon>
        <taxon>Decapoda</taxon>
        <taxon>Pleocyemata</taxon>
        <taxon>Brachyura</taxon>
        <taxon>Eubrachyura</taxon>
        <taxon>Portunoidea</taxon>
        <taxon>Portunidae</taxon>
        <taxon>Portuninae</taxon>
        <taxon>Portunus</taxon>
    </lineage>
</organism>
<evidence type="ECO:0000313" key="2">
    <source>
        <dbReference type="Proteomes" id="UP000324222"/>
    </source>
</evidence>
<comment type="caution">
    <text evidence="1">The sequence shown here is derived from an EMBL/GenBank/DDBJ whole genome shotgun (WGS) entry which is preliminary data.</text>
</comment>
<dbReference type="EMBL" id="VSRR010151562">
    <property type="protein sequence ID" value="MPD06505.1"/>
    <property type="molecule type" value="Genomic_DNA"/>
</dbReference>
<proteinExistence type="predicted"/>
<reference evidence="1 2" key="1">
    <citation type="submission" date="2019-05" db="EMBL/GenBank/DDBJ databases">
        <title>Another draft genome of Portunus trituberculatus and its Hox gene families provides insights of decapod evolution.</title>
        <authorList>
            <person name="Jeong J.-H."/>
            <person name="Song I."/>
            <person name="Kim S."/>
            <person name="Choi T."/>
            <person name="Kim D."/>
            <person name="Ryu S."/>
            <person name="Kim W."/>
        </authorList>
    </citation>
    <scope>NUCLEOTIDE SEQUENCE [LARGE SCALE GENOMIC DNA]</scope>
    <source>
        <tissue evidence="1">Muscle</tissue>
    </source>
</reference>
<keyword evidence="2" id="KW-1185">Reference proteome</keyword>
<name>A0A5B7KNX4_PORTR</name>
<protein>
    <submittedName>
        <fullName evidence="1">Uncharacterized protein</fullName>
    </submittedName>
</protein>
<accession>A0A5B7KNX4</accession>